<dbReference type="RefSeq" id="WP_330086791.1">
    <property type="nucleotide sequence ID" value="NZ_JAUGZK010000002.1"/>
</dbReference>
<accession>A0ABU7JCM1</accession>
<gene>
    <name evidence="2" type="ORF">QWF21_04225</name>
</gene>
<evidence type="ECO:0000313" key="3">
    <source>
        <dbReference type="Proteomes" id="UP001339167"/>
    </source>
</evidence>
<dbReference type="EMBL" id="JAUGZK010000002">
    <property type="protein sequence ID" value="MEE2023443.1"/>
    <property type="molecule type" value="Genomic_DNA"/>
</dbReference>
<dbReference type="Proteomes" id="UP001339167">
    <property type="component" value="Unassembled WGS sequence"/>
</dbReference>
<keyword evidence="3" id="KW-1185">Reference proteome</keyword>
<feature type="signal peptide" evidence="1">
    <location>
        <begin position="1"/>
        <end position="20"/>
    </location>
</feature>
<name>A0ABU7JCM1_9GAMM</name>
<dbReference type="Gene3D" id="3.40.190.10">
    <property type="entry name" value="Periplasmic binding protein-like II"/>
    <property type="match status" value="1"/>
</dbReference>
<evidence type="ECO:0000313" key="2">
    <source>
        <dbReference type="EMBL" id="MEE2023443.1"/>
    </source>
</evidence>
<sequence length="137" mass="14257">MTLLKAVCGALMLFSGALFADIAVIVHPSNNASVDQAELNRLFLGRGSTFSDGSRATPMNLAEGLPARDSFDTKVLNRSSAQLKAYWSRLVFTGKGTPPAEHPTAAAMKAAVAADPSAIGYIAAADVDDSVKVVATF</sequence>
<dbReference type="SUPFAM" id="SSF53850">
    <property type="entry name" value="Periplasmic binding protein-like II"/>
    <property type="match status" value="1"/>
</dbReference>
<keyword evidence="1" id="KW-0732">Signal</keyword>
<feature type="chain" id="PRO_5046906126" evidence="1">
    <location>
        <begin position="21"/>
        <end position="137"/>
    </location>
</feature>
<reference evidence="2 3" key="1">
    <citation type="submission" date="2023-06" db="EMBL/GenBank/DDBJ databases">
        <title>Alkalimonas sp., MEB004 an alkaliphilic bacterium isolated from Lonar Lake, India.</title>
        <authorList>
            <person name="Joshi A."/>
            <person name="Thite S."/>
        </authorList>
    </citation>
    <scope>NUCLEOTIDE SEQUENCE [LARGE SCALE GENOMIC DNA]</scope>
    <source>
        <strain evidence="2 3">MEB004</strain>
    </source>
</reference>
<organism evidence="2 3">
    <name type="scientific">Alkalimonas mucilaginosa</name>
    <dbReference type="NCBI Taxonomy" id="3057676"/>
    <lineage>
        <taxon>Bacteria</taxon>
        <taxon>Pseudomonadati</taxon>
        <taxon>Pseudomonadota</taxon>
        <taxon>Gammaproteobacteria</taxon>
        <taxon>Alkalimonas</taxon>
    </lineage>
</organism>
<protein>
    <submittedName>
        <fullName evidence="2">Phosphate ABC transporter substrate-binding protein</fullName>
    </submittedName>
</protein>
<evidence type="ECO:0000256" key="1">
    <source>
        <dbReference type="SAM" id="SignalP"/>
    </source>
</evidence>
<comment type="caution">
    <text evidence="2">The sequence shown here is derived from an EMBL/GenBank/DDBJ whole genome shotgun (WGS) entry which is preliminary data.</text>
</comment>
<proteinExistence type="predicted"/>